<dbReference type="PANTHER" id="PTHR43308">
    <property type="entry name" value="OUTER MEMBRANE PROTEIN ALPHA-RELATED"/>
    <property type="match status" value="1"/>
</dbReference>
<name>A0ABU8YQS9_9CYAN</name>
<dbReference type="InterPro" id="IPR001119">
    <property type="entry name" value="SLH_dom"/>
</dbReference>
<gene>
    <name evidence="2" type="ORF">WMG39_18370</name>
</gene>
<dbReference type="Pfam" id="PF00395">
    <property type="entry name" value="SLH"/>
    <property type="match status" value="1"/>
</dbReference>
<dbReference type="EMBL" id="JBBLXS010000259">
    <property type="protein sequence ID" value="MEK0186799.1"/>
    <property type="molecule type" value="Genomic_DNA"/>
</dbReference>
<dbReference type="InterPro" id="IPR051465">
    <property type="entry name" value="Cell_Envelope_Struct_Comp"/>
</dbReference>
<dbReference type="PANTHER" id="PTHR43308:SF1">
    <property type="entry name" value="OUTER MEMBRANE PROTEIN ALPHA"/>
    <property type="match status" value="1"/>
</dbReference>
<dbReference type="PROSITE" id="PS51272">
    <property type="entry name" value="SLH"/>
    <property type="match status" value="1"/>
</dbReference>
<comment type="caution">
    <text evidence="2">The sequence shown here is derived from an EMBL/GenBank/DDBJ whole genome shotgun (WGS) entry which is preliminary data.</text>
</comment>
<organism evidence="2 3">
    <name type="scientific">Microcoleus anatoxicus PTRS2</name>
    <dbReference type="NCBI Taxonomy" id="2705321"/>
    <lineage>
        <taxon>Bacteria</taxon>
        <taxon>Bacillati</taxon>
        <taxon>Cyanobacteriota</taxon>
        <taxon>Cyanophyceae</taxon>
        <taxon>Oscillatoriophycideae</taxon>
        <taxon>Oscillatoriales</taxon>
        <taxon>Microcoleaceae</taxon>
        <taxon>Microcoleus</taxon>
        <taxon>Microcoleus anatoxicus</taxon>
    </lineage>
</organism>
<reference evidence="2 3" key="1">
    <citation type="journal article" date="2020" name="Harmful Algae">
        <title>Molecular and morphological characterization of a novel dihydroanatoxin-a producing Microcoleus species (cyanobacteria) from the Russian River, California, USA.</title>
        <authorList>
            <person name="Conklin K.Y."/>
            <person name="Stancheva R."/>
            <person name="Otten T.G."/>
            <person name="Fadness R."/>
            <person name="Boyer G.L."/>
            <person name="Read B."/>
            <person name="Zhang X."/>
            <person name="Sheath R.G."/>
        </authorList>
    </citation>
    <scope>NUCLEOTIDE SEQUENCE [LARGE SCALE GENOMIC DNA]</scope>
    <source>
        <strain evidence="2 3">PTRS2</strain>
    </source>
</reference>
<protein>
    <submittedName>
        <fullName evidence="2">S-layer homology domain-containing protein</fullName>
    </submittedName>
</protein>
<evidence type="ECO:0000313" key="2">
    <source>
        <dbReference type="EMBL" id="MEK0186799.1"/>
    </source>
</evidence>
<dbReference type="Proteomes" id="UP001384579">
    <property type="component" value="Unassembled WGS sequence"/>
</dbReference>
<accession>A0ABU8YQS9</accession>
<dbReference type="RefSeq" id="WP_340518820.1">
    <property type="nucleotide sequence ID" value="NZ_JBBLXS010000259.1"/>
</dbReference>
<evidence type="ECO:0000313" key="3">
    <source>
        <dbReference type="Proteomes" id="UP001384579"/>
    </source>
</evidence>
<proteinExistence type="predicted"/>
<sequence length="143" mass="15653">MSKTQWKALALGLVAILTAIILAFATTMPTLAQISSINQMTDVKPSDYYYQALQSLVERYGCLTGFDDGTFRGDRPATRGEFALNLNTCLDKVTEIIRARASTTSTQENQASIASLEQRVQLIQQAVVKLIRSREGAPNNGPI</sequence>
<feature type="domain" description="SLH" evidence="1">
    <location>
        <begin position="36"/>
        <end position="100"/>
    </location>
</feature>
<evidence type="ECO:0000259" key="1">
    <source>
        <dbReference type="PROSITE" id="PS51272"/>
    </source>
</evidence>
<keyword evidence="3" id="KW-1185">Reference proteome</keyword>